<evidence type="ECO:0000256" key="15">
    <source>
        <dbReference type="ARBA" id="ARBA00047082"/>
    </source>
</evidence>
<dbReference type="Proteomes" id="UP000053259">
    <property type="component" value="Unassembled WGS sequence"/>
</dbReference>
<feature type="region of interest" description="Disordered" evidence="18">
    <location>
        <begin position="376"/>
        <end position="420"/>
    </location>
</feature>
<dbReference type="InterPro" id="IPR051029">
    <property type="entry name" value="mRNA_Capping_Enz/RNA_Phosphat"/>
</dbReference>
<feature type="domain" description="mRNA capping enzyme C-terminal" evidence="20">
    <location>
        <begin position="239"/>
        <end position="362"/>
    </location>
</feature>
<comment type="subunit">
    <text evidence="15">Heterodimer. The mRNA-capping enzyme is composed of two separate chains alpha and beta, respectively a mRNA guanylyltransferase and an mRNA 5'-triphosphate monophosphatase.</text>
</comment>
<dbReference type="CDD" id="cd07895">
    <property type="entry name" value="Adenylation_mRNA_capping"/>
    <property type="match status" value="1"/>
</dbReference>
<evidence type="ECO:0000256" key="13">
    <source>
        <dbReference type="ARBA" id="ARBA00030702"/>
    </source>
</evidence>
<dbReference type="GO" id="GO:0006370">
    <property type="term" value="P:7-methylguanosine mRNA capping"/>
    <property type="evidence" value="ECO:0007669"/>
    <property type="project" value="UniProtKB-KW"/>
</dbReference>
<keyword evidence="9 16" id="KW-0506">mRNA capping</keyword>
<evidence type="ECO:0000256" key="16">
    <source>
        <dbReference type="PIRNR" id="PIRNR036959"/>
    </source>
</evidence>
<evidence type="ECO:0000256" key="10">
    <source>
        <dbReference type="ARBA" id="ARBA00023134"/>
    </source>
</evidence>
<dbReference type="InterPro" id="IPR013846">
    <property type="entry name" value="mRNA_cap_enzyme_C"/>
</dbReference>
<dbReference type="GO" id="GO:0004484">
    <property type="term" value="F:mRNA guanylyltransferase activity"/>
    <property type="evidence" value="ECO:0007669"/>
    <property type="project" value="UniProtKB-EC"/>
</dbReference>
<dbReference type="HOGENOM" id="CLU_021710_0_2_1"/>
<dbReference type="Gene3D" id="2.40.50.140">
    <property type="entry name" value="Nucleic acid-binding proteins"/>
    <property type="match status" value="1"/>
</dbReference>
<dbReference type="STRING" id="253628.A0A0D2A6T0"/>
<evidence type="ECO:0000256" key="4">
    <source>
        <dbReference type="ARBA" id="ARBA00019171"/>
    </source>
</evidence>
<evidence type="ECO:0000313" key="22">
    <source>
        <dbReference type="Proteomes" id="UP000053259"/>
    </source>
</evidence>
<evidence type="ECO:0000256" key="11">
    <source>
        <dbReference type="ARBA" id="ARBA00023242"/>
    </source>
</evidence>
<dbReference type="AlphaFoldDB" id="A0A0D2A6T0"/>
<accession>A0A0D2A6T0</accession>
<keyword evidence="6 16" id="KW-0808">Transferase</keyword>
<evidence type="ECO:0000256" key="18">
    <source>
        <dbReference type="SAM" id="MobiDB-lite"/>
    </source>
</evidence>
<evidence type="ECO:0000313" key="21">
    <source>
        <dbReference type="EMBL" id="KIW02438.1"/>
    </source>
</evidence>
<dbReference type="Gene3D" id="3.30.470.30">
    <property type="entry name" value="DNA ligase/mRNA capping enzyme"/>
    <property type="match status" value="1"/>
</dbReference>
<dbReference type="PIRSF" id="PIRSF036959">
    <property type="entry name" value="mRNA_cap_alpha"/>
    <property type="match status" value="1"/>
</dbReference>
<dbReference type="EMBL" id="KN847549">
    <property type="protein sequence ID" value="KIW02438.1"/>
    <property type="molecule type" value="Genomic_DNA"/>
</dbReference>
<evidence type="ECO:0000256" key="2">
    <source>
        <dbReference type="ARBA" id="ARBA00010237"/>
    </source>
</evidence>
<evidence type="ECO:0000256" key="3">
    <source>
        <dbReference type="ARBA" id="ARBA00012475"/>
    </source>
</evidence>
<evidence type="ECO:0000256" key="14">
    <source>
        <dbReference type="ARBA" id="ARBA00044624"/>
    </source>
</evidence>
<comment type="subcellular location">
    <subcellularLocation>
        <location evidence="1 16">Nucleus</location>
    </subcellularLocation>
</comment>
<dbReference type="InParanoid" id="A0A0D2A6T0"/>
<evidence type="ECO:0000256" key="12">
    <source>
        <dbReference type="ARBA" id="ARBA00029909"/>
    </source>
</evidence>
<dbReference type="InterPro" id="IPR017075">
    <property type="entry name" value="mRNA_cap_enzyme_alpha"/>
</dbReference>
<comment type="catalytic activity">
    <reaction evidence="14">
        <text>a 5'-end diphospho-ribonucleoside in mRNA + GTP + H(+) = a 5'-end (5'-triphosphoguanosine)-ribonucleoside in mRNA + diphosphate</text>
        <dbReference type="Rhea" id="RHEA:67012"/>
        <dbReference type="Rhea" id="RHEA-COMP:17165"/>
        <dbReference type="Rhea" id="RHEA-COMP:17166"/>
        <dbReference type="ChEBI" id="CHEBI:15378"/>
        <dbReference type="ChEBI" id="CHEBI:33019"/>
        <dbReference type="ChEBI" id="CHEBI:37565"/>
        <dbReference type="ChEBI" id="CHEBI:167616"/>
        <dbReference type="ChEBI" id="CHEBI:167617"/>
        <dbReference type="EC" id="2.7.7.50"/>
    </reaction>
    <physiologicalReaction direction="left-to-right" evidence="14">
        <dbReference type="Rhea" id="RHEA:67013"/>
    </physiologicalReaction>
</comment>
<protein>
    <recommendedName>
        <fullName evidence="4 16">mRNA-capping enzyme subunit alpha</fullName>
        <ecNumber evidence="3 16">2.7.7.50</ecNumber>
    </recommendedName>
    <alternativeName>
        <fullName evidence="12 16">GTP--RNA guanylyltransferase</fullName>
    </alternativeName>
    <alternativeName>
        <fullName evidence="13 16">mRNA guanylyltransferase</fullName>
    </alternativeName>
</protein>
<evidence type="ECO:0000256" key="6">
    <source>
        <dbReference type="ARBA" id="ARBA00022679"/>
    </source>
</evidence>
<evidence type="ECO:0000256" key="1">
    <source>
        <dbReference type="ARBA" id="ARBA00004123"/>
    </source>
</evidence>
<keyword evidence="10 16" id="KW-0342">GTP-binding</keyword>
<keyword evidence="7 16" id="KW-0548">Nucleotidyltransferase</keyword>
<evidence type="ECO:0000256" key="7">
    <source>
        <dbReference type="ARBA" id="ARBA00022695"/>
    </source>
</evidence>
<evidence type="ECO:0000256" key="9">
    <source>
        <dbReference type="ARBA" id="ARBA00023042"/>
    </source>
</evidence>
<dbReference type="SUPFAM" id="SSF56091">
    <property type="entry name" value="DNA ligase/mRNA capping enzyme, catalytic domain"/>
    <property type="match status" value="1"/>
</dbReference>
<comment type="similarity">
    <text evidence="2 16">Belongs to the eukaryotic GTase family.</text>
</comment>
<keyword evidence="8 16" id="KW-0547">Nucleotide-binding</keyword>
<reference evidence="21 22" key="1">
    <citation type="submission" date="2015-01" db="EMBL/GenBank/DDBJ databases">
        <title>The Genome Sequence of Ochroconis gallopava CBS43764.</title>
        <authorList>
            <consortium name="The Broad Institute Genomics Platform"/>
            <person name="Cuomo C."/>
            <person name="de Hoog S."/>
            <person name="Gorbushina A."/>
            <person name="Stielow B."/>
            <person name="Teixiera M."/>
            <person name="Abouelleil A."/>
            <person name="Chapman S.B."/>
            <person name="Priest M."/>
            <person name="Young S.K."/>
            <person name="Wortman J."/>
            <person name="Nusbaum C."/>
            <person name="Birren B."/>
        </authorList>
    </citation>
    <scope>NUCLEOTIDE SEQUENCE [LARGE SCALE GENOMIC DNA]</scope>
    <source>
        <strain evidence="21 22">CBS 43764</strain>
    </source>
</reference>
<comment type="function">
    <text evidence="16">Second step of mRNA capping. Transfer of the GMP moiety of GTP to the 5'-end of RNA via an enzyme-GMP covalent reaction intermediate.</text>
</comment>
<feature type="domain" description="mRNA capping enzyme adenylation" evidence="19">
    <location>
        <begin position="38"/>
        <end position="235"/>
    </location>
</feature>
<dbReference type="PANTHER" id="PTHR10367:SF17">
    <property type="entry name" value="MRNA-CAPPING ENZYME"/>
    <property type="match status" value="1"/>
</dbReference>
<dbReference type="InterPro" id="IPR001339">
    <property type="entry name" value="mRNA_cap_enzyme_adenylation"/>
</dbReference>
<evidence type="ECO:0000256" key="5">
    <source>
        <dbReference type="ARBA" id="ARBA00022664"/>
    </source>
</evidence>
<dbReference type="GeneID" id="27314225"/>
<dbReference type="VEuPathDB" id="FungiDB:PV09_06252"/>
<evidence type="ECO:0000259" key="19">
    <source>
        <dbReference type="Pfam" id="PF01331"/>
    </source>
</evidence>
<dbReference type="InterPro" id="IPR012340">
    <property type="entry name" value="NA-bd_OB-fold"/>
</dbReference>
<dbReference type="RefSeq" id="XP_016212307.1">
    <property type="nucleotide sequence ID" value="XM_016359859.1"/>
</dbReference>
<dbReference type="OrthoDB" id="200924at2759"/>
<dbReference type="GO" id="GO:0031533">
    <property type="term" value="C:mRNA capping enzyme complex"/>
    <property type="evidence" value="ECO:0007669"/>
    <property type="project" value="InterPro"/>
</dbReference>
<proteinExistence type="inferred from homology"/>
<evidence type="ECO:0000256" key="8">
    <source>
        <dbReference type="ARBA" id="ARBA00022741"/>
    </source>
</evidence>
<evidence type="ECO:0000256" key="17">
    <source>
        <dbReference type="PIRSR" id="PIRSR036959-1"/>
    </source>
</evidence>
<feature type="active site" description="N6-GMP-lysine intermediate" evidence="17">
    <location>
        <position position="60"/>
    </location>
</feature>
<dbReference type="FunCoup" id="A0A0D2A6T0">
    <property type="interactions" value="415"/>
</dbReference>
<evidence type="ECO:0000259" key="20">
    <source>
        <dbReference type="Pfam" id="PF03919"/>
    </source>
</evidence>
<keyword evidence="11 16" id="KW-0539">Nucleus</keyword>
<keyword evidence="22" id="KW-1185">Reference proteome</keyword>
<dbReference type="PANTHER" id="PTHR10367">
    <property type="entry name" value="MRNA-CAPPING ENZYME"/>
    <property type="match status" value="1"/>
</dbReference>
<sequence length="420" mass="48075">MSVPQIPGIKAEGELAQSFRHEVAQLMGRTNTNFPGAQPVSFARHHINELCNQDYFLCEKTDGIRCLLYITNGDAGEEIVYLIDRKNDYYFIPNGGLHFPKHNDPTFNSFHSGTLLDGELVNDTMPDGSKKLRYLVFDCVVLDNEPLMNRPLDKRIGRYFEFVDKPLKQFYARHPKDAEQFVFEVRFKAMDKPYALEEMFNHKLPNLPHGNDGLVFTCKSTTYVSGTDEHILKWKPAHENSIDFKLALGQFPVVTYDDGTTAEDWDAKPTFDLLVYHGSNDYETFASLYITDADWEAMKALNEQLDGRIIECYRDSQGRWRFKAEENGAPRFRDDKPTANHISTVRKVLESIEDGVTQEELIAAAPGIMRAWKKRHPEENQNPHPHGTPVQERPQPPTWRRSESMSGVPPQGLNGRMNGH</sequence>
<gene>
    <name evidence="21" type="ORF">PV09_06252</name>
</gene>
<dbReference type="EC" id="2.7.7.50" evidence="3 16"/>
<dbReference type="SUPFAM" id="SSF50249">
    <property type="entry name" value="Nucleic acid-binding proteins"/>
    <property type="match status" value="1"/>
</dbReference>
<organism evidence="21 22">
    <name type="scientific">Verruconis gallopava</name>
    <dbReference type="NCBI Taxonomy" id="253628"/>
    <lineage>
        <taxon>Eukaryota</taxon>
        <taxon>Fungi</taxon>
        <taxon>Dikarya</taxon>
        <taxon>Ascomycota</taxon>
        <taxon>Pezizomycotina</taxon>
        <taxon>Dothideomycetes</taxon>
        <taxon>Pleosporomycetidae</taxon>
        <taxon>Venturiales</taxon>
        <taxon>Sympoventuriaceae</taxon>
        <taxon>Verruconis</taxon>
    </lineage>
</organism>
<dbReference type="GO" id="GO:0005524">
    <property type="term" value="F:ATP binding"/>
    <property type="evidence" value="ECO:0007669"/>
    <property type="project" value="InterPro"/>
</dbReference>
<dbReference type="Pfam" id="PF03919">
    <property type="entry name" value="mRNA_cap_C"/>
    <property type="match status" value="1"/>
</dbReference>
<dbReference type="FunFam" id="3.30.470.30:FF:000011">
    <property type="entry name" value="mRNA-capping enzyme subunit alpha"/>
    <property type="match status" value="1"/>
</dbReference>
<keyword evidence="5 16" id="KW-0507">mRNA processing</keyword>
<dbReference type="Pfam" id="PF01331">
    <property type="entry name" value="mRNA_cap_enzyme"/>
    <property type="match status" value="1"/>
</dbReference>
<name>A0A0D2A6T0_9PEZI</name>
<dbReference type="GO" id="GO:0005525">
    <property type="term" value="F:GTP binding"/>
    <property type="evidence" value="ECO:0007669"/>
    <property type="project" value="UniProtKB-KW"/>
</dbReference>